<evidence type="ECO:0000256" key="4">
    <source>
        <dbReference type="ARBA" id="ARBA00022692"/>
    </source>
</evidence>
<reference evidence="8 9" key="1">
    <citation type="journal article" date="2021" name="Commun. Biol.">
        <title>The genome of Shorea leprosula (Dipterocarpaceae) highlights the ecological relevance of drought in aseasonal tropical rainforests.</title>
        <authorList>
            <person name="Ng K.K.S."/>
            <person name="Kobayashi M.J."/>
            <person name="Fawcett J.A."/>
            <person name="Hatakeyama M."/>
            <person name="Paape T."/>
            <person name="Ng C.H."/>
            <person name="Ang C.C."/>
            <person name="Tnah L.H."/>
            <person name="Lee C.T."/>
            <person name="Nishiyama T."/>
            <person name="Sese J."/>
            <person name="O'Brien M.J."/>
            <person name="Copetti D."/>
            <person name="Mohd Noor M.I."/>
            <person name="Ong R.C."/>
            <person name="Putra M."/>
            <person name="Sireger I.Z."/>
            <person name="Indrioko S."/>
            <person name="Kosugi Y."/>
            <person name="Izuno A."/>
            <person name="Isagi Y."/>
            <person name="Lee S.L."/>
            <person name="Shimizu K.K."/>
        </authorList>
    </citation>
    <scope>NUCLEOTIDE SEQUENCE [LARGE SCALE GENOMIC DNA]</scope>
    <source>
        <strain evidence="8">214</strain>
    </source>
</reference>
<keyword evidence="6" id="KW-0472">Membrane</keyword>
<dbReference type="AlphaFoldDB" id="A0AAV5HKE7"/>
<accession>A0AAV5HKE7</accession>
<evidence type="ECO:0000259" key="7">
    <source>
        <dbReference type="Pfam" id="PF03600"/>
    </source>
</evidence>
<proteinExistence type="predicted"/>
<keyword evidence="9" id="KW-1185">Reference proteome</keyword>
<keyword evidence="3" id="KW-1003">Cell membrane</keyword>
<organism evidence="8 9">
    <name type="scientific">Rubroshorea leprosula</name>
    <dbReference type="NCBI Taxonomy" id="152421"/>
    <lineage>
        <taxon>Eukaryota</taxon>
        <taxon>Viridiplantae</taxon>
        <taxon>Streptophyta</taxon>
        <taxon>Embryophyta</taxon>
        <taxon>Tracheophyta</taxon>
        <taxon>Spermatophyta</taxon>
        <taxon>Magnoliopsida</taxon>
        <taxon>eudicotyledons</taxon>
        <taxon>Gunneridae</taxon>
        <taxon>Pentapetalae</taxon>
        <taxon>rosids</taxon>
        <taxon>malvids</taxon>
        <taxon>Malvales</taxon>
        <taxon>Dipterocarpaceae</taxon>
        <taxon>Rubroshorea</taxon>
    </lineage>
</organism>
<gene>
    <name evidence="8" type="ORF">SLEP1_g3444</name>
</gene>
<protein>
    <recommendedName>
        <fullName evidence="7">Citrate transporter-like domain-containing protein</fullName>
    </recommendedName>
</protein>
<dbReference type="EMBL" id="BPVZ01000003">
    <property type="protein sequence ID" value="GKU89287.1"/>
    <property type="molecule type" value="Genomic_DNA"/>
</dbReference>
<evidence type="ECO:0000256" key="5">
    <source>
        <dbReference type="ARBA" id="ARBA00022989"/>
    </source>
</evidence>
<dbReference type="Proteomes" id="UP001054252">
    <property type="component" value="Unassembled WGS sequence"/>
</dbReference>
<comment type="subcellular location">
    <subcellularLocation>
        <location evidence="1">Cell membrane</location>
        <topology evidence="1">Multi-pass membrane protein</topology>
    </subcellularLocation>
</comment>
<comment type="caution">
    <text evidence="8">The sequence shown here is derived from an EMBL/GenBank/DDBJ whole genome shotgun (WGS) entry which is preliminary data.</text>
</comment>
<dbReference type="Pfam" id="PF03600">
    <property type="entry name" value="CitMHS"/>
    <property type="match status" value="1"/>
</dbReference>
<dbReference type="PANTHER" id="PTHR43302:SF15">
    <property type="entry name" value="SILICON EFFLUX TRANSPORTER LSI2"/>
    <property type="match status" value="1"/>
</dbReference>
<feature type="domain" description="Citrate transporter-like" evidence="7">
    <location>
        <begin position="75"/>
        <end position="234"/>
    </location>
</feature>
<keyword evidence="4" id="KW-0812">Transmembrane</keyword>
<evidence type="ECO:0000256" key="1">
    <source>
        <dbReference type="ARBA" id="ARBA00004651"/>
    </source>
</evidence>
<dbReference type="GO" id="GO:0055085">
    <property type="term" value="P:transmembrane transport"/>
    <property type="evidence" value="ECO:0007669"/>
    <property type="project" value="InterPro"/>
</dbReference>
<keyword evidence="5" id="KW-1133">Transmembrane helix</keyword>
<keyword evidence="2" id="KW-0813">Transport</keyword>
<name>A0AAV5HKE7_9ROSI</name>
<evidence type="ECO:0000256" key="2">
    <source>
        <dbReference type="ARBA" id="ARBA00022448"/>
    </source>
</evidence>
<dbReference type="InterPro" id="IPR004680">
    <property type="entry name" value="Cit_transptr-like_dom"/>
</dbReference>
<evidence type="ECO:0000313" key="9">
    <source>
        <dbReference type="Proteomes" id="UP001054252"/>
    </source>
</evidence>
<dbReference type="GO" id="GO:0005886">
    <property type="term" value="C:plasma membrane"/>
    <property type="evidence" value="ECO:0007669"/>
    <property type="project" value="UniProtKB-SubCell"/>
</dbReference>
<evidence type="ECO:0000313" key="8">
    <source>
        <dbReference type="EMBL" id="GKU89287.1"/>
    </source>
</evidence>
<dbReference type="PANTHER" id="PTHR43302">
    <property type="entry name" value="TRANSPORTER ARSB-RELATED"/>
    <property type="match status" value="1"/>
</dbReference>
<evidence type="ECO:0000256" key="3">
    <source>
        <dbReference type="ARBA" id="ARBA00022475"/>
    </source>
</evidence>
<evidence type="ECO:0000256" key="6">
    <source>
        <dbReference type="ARBA" id="ARBA00023136"/>
    </source>
</evidence>
<sequence length="251" mass="27219">MAMASVIKLILGSIALVIFWMLAVCPAVPFLPIGRTAGSLFGAVLMVVFQVITGDEAYDATDLSILGLPFGTMVNNLPPHPFLLALALSANIGSAATPIGNAQNLKNEEHSSEDFVAKESVNSHQFSPATMSHLASTYSPGQTSRYASESEIHLTAITAALALMVLDSRMPCHALKRIFFTIEVFNRTGILNTLWELVEPYARIDEAIGVAIRGFIIRVLSNVISNVPMTHLMGKENLGWVVMRQRKMVHG</sequence>